<dbReference type="PROSITE" id="PS00887">
    <property type="entry name" value="ILVD_EDD_2"/>
    <property type="match status" value="1"/>
</dbReference>
<sequence>MKAMGLTDKEIFQPFVGVVNSWNEYVPGHIHLDKLAQSAKAGIRYAKCTPFEFHTIAICDGIAMGHEGMRYSLPSRETIADSIELQVQAHRMDALLLIPSCDKITPGHLMASARLNIPTIAVTGGPMCSGFANDSKADLISVFEGVGRYNVNEISEDELKILENFACSGAGSCAGLFTANTMGCLTEALGMSLPGCGTALAVEAKKHRIAKESGMKIFDLISSDIKSRDILTYDAFENAIRVDMAIGGSTNTALHLPAIAKECGIKLDLEIFDEISRKIPHIVSIRPGGSHFMEDLERAGGIQAVMYKLRTKLNSDVLTVTGETLGKNLEKFKIVNPEKNKEVIKDMNKPYHKEGGIFVLKGNLAHDGSVVKVGAVNEKMLKFSGKAKVFECEEDANDAIMKREIKAGDVVVIRYEGPKGGPGMREMLQATSALAGQGLIDNVALITDGRFSGGTRGLAIGHVSPEAAEKGTIAIVKDGDVIEFDLEKRLLNLKISDDKIKERTKNLKSKKKILSGVLKRYAASITSANTGAIFE</sequence>
<protein>
    <recommendedName>
        <fullName evidence="14">dihydroxy-acid dehydratase</fullName>
        <ecNumber evidence="14">4.2.1.9</ecNumber>
    </recommendedName>
</protein>
<dbReference type="GO" id="GO:0046872">
    <property type="term" value="F:metal ion binding"/>
    <property type="evidence" value="ECO:0007669"/>
    <property type="project" value="UniProtKB-KW"/>
</dbReference>
<evidence type="ECO:0000313" key="18">
    <source>
        <dbReference type="EMBL" id="CEG13582.1"/>
    </source>
</evidence>
<evidence type="ECO:0000256" key="12">
    <source>
        <dbReference type="ARBA" id="ARBA00029436"/>
    </source>
</evidence>
<comment type="pathway">
    <text evidence="13">Amino-acid biosynthesis; L-isoleucine biosynthesis; L-isoleucine from 2-oxobutanoate: step 3/4.</text>
</comment>
<evidence type="ECO:0000256" key="13">
    <source>
        <dbReference type="ARBA" id="ARBA00029437"/>
    </source>
</evidence>
<evidence type="ECO:0000256" key="2">
    <source>
        <dbReference type="ARBA" id="ARBA00006486"/>
    </source>
</evidence>
<evidence type="ECO:0000256" key="3">
    <source>
        <dbReference type="ARBA" id="ARBA00022605"/>
    </source>
</evidence>
<evidence type="ECO:0000256" key="15">
    <source>
        <dbReference type="ARBA" id="ARBA00034078"/>
    </source>
</evidence>
<dbReference type="GO" id="GO:0004160">
    <property type="term" value="F:dihydroxy-acid dehydratase activity"/>
    <property type="evidence" value="ECO:0007669"/>
    <property type="project" value="UniProtKB-EC"/>
</dbReference>
<comment type="similarity">
    <text evidence="2">Belongs to the IlvD/Edd family.</text>
</comment>
<evidence type="ECO:0000256" key="11">
    <source>
        <dbReference type="ARBA" id="ARBA00029304"/>
    </source>
</evidence>
<dbReference type="InterPro" id="IPR000581">
    <property type="entry name" value="ILV_EDD_N"/>
</dbReference>
<organism evidence="18">
    <name type="scientific">groundwater metagenome</name>
    <dbReference type="NCBI Taxonomy" id="717931"/>
    <lineage>
        <taxon>unclassified sequences</taxon>
        <taxon>metagenomes</taxon>
        <taxon>ecological metagenomes</taxon>
    </lineage>
</organism>
<keyword evidence="5" id="KW-0479">Metal-binding</keyword>
<comment type="pathway">
    <text evidence="12">Amino-acid biosynthesis; L-valine biosynthesis; L-valine from pyruvate: step 3/4.</text>
</comment>
<dbReference type="FunFam" id="3.50.30.80:FF:000001">
    <property type="entry name" value="Dihydroxy-acid dehydratase"/>
    <property type="match status" value="1"/>
</dbReference>
<dbReference type="EC" id="4.2.1.9" evidence="14"/>
<gene>
    <name evidence="18" type="primary">ilvD</name>
    <name evidence="18" type="ORF">MSIBF_A4220001</name>
</gene>
<keyword evidence="9 18" id="KW-0456">Lyase</keyword>
<dbReference type="Pfam" id="PF24877">
    <property type="entry name" value="ILV_EDD_C"/>
    <property type="match status" value="1"/>
</dbReference>
<keyword evidence="7" id="KW-0408">Iron</keyword>
<evidence type="ECO:0000256" key="9">
    <source>
        <dbReference type="ARBA" id="ARBA00023239"/>
    </source>
</evidence>
<proteinExistence type="inferred from homology"/>
<evidence type="ECO:0000256" key="7">
    <source>
        <dbReference type="ARBA" id="ARBA00023004"/>
    </source>
</evidence>
<keyword evidence="3" id="KW-0028">Amino-acid biosynthesis</keyword>
<dbReference type="GO" id="GO:0009099">
    <property type="term" value="P:L-valine biosynthetic process"/>
    <property type="evidence" value="ECO:0007669"/>
    <property type="project" value="UniProtKB-UniPathway"/>
</dbReference>
<evidence type="ECO:0000256" key="1">
    <source>
        <dbReference type="ARBA" id="ARBA00001946"/>
    </source>
</evidence>
<evidence type="ECO:0000259" key="17">
    <source>
        <dbReference type="Pfam" id="PF24877"/>
    </source>
</evidence>
<keyword evidence="10" id="KW-0100">Branched-chain amino acid biosynthesis</keyword>
<dbReference type="HAMAP" id="MF_00012">
    <property type="entry name" value="IlvD"/>
    <property type="match status" value="1"/>
</dbReference>
<keyword evidence="4" id="KW-0001">2Fe-2S</keyword>
<evidence type="ECO:0000256" key="4">
    <source>
        <dbReference type="ARBA" id="ARBA00022714"/>
    </source>
</evidence>
<comment type="cofactor">
    <cofactor evidence="1">
        <name>Mg(2+)</name>
        <dbReference type="ChEBI" id="CHEBI:18420"/>
    </cofactor>
</comment>
<name>A0A098EC64_9ZZZZ</name>
<feature type="domain" description="Dihydroxy-acid/6-phosphogluconate dehydratase N-terminal" evidence="16">
    <location>
        <begin position="13"/>
        <end position="328"/>
    </location>
</feature>
<dbReference type="SUPFAM" id="SSF52016">
    <property type="entry name" value="LeuD/IlvD-like"/>
    <property type="match status" value="1"/>
</dbReference>
<accession>A0A098EC64</accession>
<comment type="catalytic activity">
    <reaction evidence="11">
        <text>(2R)-2,3-dihydroxy-3-methylbutanoate = 3-methyl-2-oxobutanoate + H2O</text>
        <dbReference type="Rhea" id="RHEA:24809"/>
        <dbReference type="ChEBI" id="CHEBI:11851"/>
        <dbReference type="ChEBI" id="CHEBI:15377"/>
        <dbReference type="ChEBI" id="CHEBI:49072"/>
        <dbReference type="EC" id="4.2.1.9"/>
    </reaction>
    <physiologicalReaction direction="left-to-right" evidence="11">
        <dbReference type="Rhea" id="RHEA:24810"/>
    </physiologicalReaction>
</comment>
<dbReference type="NCBIfam" id="TIGR00110">
    <property type="entry name" value="ilvD"/>
    <property type="match status" value="1"/>
</dbReference>
<keyword evidence="6" id="KW-0460">Magnesium</keyword>
<evidence type="ECO:0000256" key="5">
    <source>
        <dbReference type="ARBA" id="ARBA00022723"/>
    </source>
</evidence>
<dbReference type="PANTHER" id="PTHR43661:SF3">
    <property type="entry name" value="D-XYLONATE DEHYDRATASE YAGF-RELATED"/>
    <property type="match status" value="1"/>
</dbReference>
<dbReference type="EMBL" id="CCXY01000360">
    <property type="protein sequence ID" value="CEG13582.1"/>
    <property type="molecule type" value="Genomic_DNA"/>
</dbReference>
<dbReference type="SUPFAM" id="SSF143975">
    <property type="entry name" value="IlvD/EDD N-terminal domain-like"/>
    <property type="match status" value="1"/>
</dbReference>
<dbReference type="UniPathway" id="UPA00047">
    <property type="reaction ID" value="UER00057"/>
</dbReference>
<evidence type="ECO:0000259" key="16">
    <source>
        <dbReference type="Pfam" id="PF00920"/>
    </source>
</evidence>
<dbReference type="UniPathway" id="UPA00049">
    <property type="reaction ID" value="UER00061"/>
</dbReference>
<dbReference type="InterPro" id="IPR004404">
    <property type="entry name" value="DihydroxyA_deHydtase"/>
</dbReference>
<dbReference type="InterPro" id="IPR042096">
    <property type="entry name" value="Dihydro-acid_dehy_C"/>
</dbReference>
<dbReference type="GO" id="GO:0009097">
    <property type="term" value="P:isoleucine biosynthetic process"/>
    <property type="evidence" value="ECO:0007669"/>
    <property type="project" value="UniProtKB-UniPathway"/>
</dbReference>
<evidence type="ECO:0000256" key="10">
    <source>
        <dbReference type="ARBA" id="ARBA00023304"/>
    </source>
</evidence>
<dbReference type="Pfam" id="PF00920">
    <property type="entry name" value="ILVD_EDD_N"/>
    <property type="match status" value="1"/>
</dbReference>
<feature type="domain" description="Dihydroxy-acid/6-phosphogluconate dehydratase C-terminal" evidence="17">
    <location>
        <begin position="342"/>
        <end position="532"/>
    </location>
</feature>
<dbReference type="Gene3D" id="3.50.30.80">
    <property type="entry name" value="IlvD/EDD C-terminal domain-like"/>
    <property type="match status" value="1"/>
</dbReference>
<dbReference type="AlphaFoldDB" id="A0A098EC64"/>
<keyword evidence="8" id="KW-0411">Iron-sulfur</keyword>
<evidence type="ECO:0000256" key="14">
    <source>
        <dbReference type="ARBA" id="ARBA00029490"/>
    </source>
</evidence>
<dbReference type="InterPro" id="IPR020558">
    <property type="entry name" value="DiOHA_6PGluconate_deHydtase_CS"/>
</dbReference>
<comment type="cofactor">
    <cofactor evidence="15">
        <name>[2Fe-2S] cluster</name>
        <dbReference type="ChEBI" id="CHEBI:190135"/>
    </cofactor>
</comment>
<dbReference type="PANTHER" id="PTHR43661">
    <property type="entry name" value="D-XYLONATE DEHYDRATASE"/>
    <property type="match status" value="1"/>
</dbReference>
<dbReference type="NCBIfam" id="NF002068">
    <property type="entry name" value="PRK00911.1"/>
    <property type="match status" value="1"/>
</dbReference>
<dbReference type="InterPro" id="IPR037237">
    <property type="entry name" value="IlvD/EDD_N"/>
</dbReference>
<dbReference type="InterPro" id="IPR056740">
    <property type="entry name" value="ILV_EDD_C"/>
</dbReference>
<evidence type="ECO:0000256" key="8">
    <source>
        <dbReference type="ARBA" id="ARBA00023014"/>
    </source>
</evidence>
<dbReference type="PROSITE" id="PS00886">
    <property type="entry name" value="ILVD_EDD_1"/>
    <property type="match status" value="1"/>
</dbReference>
<dbReference type="GO" id="GO:0051537">
    <property type="term" value="F:2 iron, 2 sulfur cluster binding"/>
    <property type="evidence" value="ECO:0007669"/>
    <property type="project" value="UniProtKB-KW"/>
</dbReference>
<evidence type="ECO:0000256" key="6">
    <source>
        <dbReference type="ARBA" id="ARBA00022842"/>
    </source>
</evidence>
<reference evidence="18" key="1">
    <citation type="submission" date="2014-09" db="EMBL/GenBank/DDBJ databases">
        <authorList>
            <person name="Probst J Alexander"/>
        </authorList>
    </citation>
    <scope>NUCLEOTIDE SEQUENCE</scope>
</reference>
<dbReference type="GO" id="GO:0005829">
    <property type="term" value="C:cytosol"/>
    <property type="evidence" value="ECO:0007669"/>
    <property type="project" value="TreeGrafter"/>
</dbReference>